<evidence type="ECO:0000313" key="1">
    <source>
        <dbReference type="EMBL" id="MET3616597.1"/>
    </source>
</evidence>
<dbReference type="RefSeq" id="WP_354366603.1">
    <property type="nucleotide sequence ID" value="NZ_JBEPMA010000001.1"/>
</dbReference>
<name>A0ABV2J744_9FIRM</name>
<comment type="caution">
    <text evidence="1">The sequence shown here is derived from an EMBL/GenBank/DDBJ whole genome shotgun (WGS) entry which is preliminary data.</text>
</comment>
<evidence type="ECO:0000313" key="2">
    <source>
        <dbReference type="Proteomes" id="UP001549162"/>
    </source>
</evidence>
<dbReference type="EMBL" id="JBEPMA010000001">
    <property type="protein sequence ID" value="MET3616597.1"/>
    <property type="molecule type" value="Genomic_DNA"/>
</dbReference>
<sequence>MQKTRVVGAYRKAIETLYIGICSVIVRKTIKNPVTKVSELKEKTVYENLPCRLSFSSAKNNEEELVTSSENTFVLFVAPEIDIPINSKIIVTQNHFEYRLLNAKVKSYATHNEYICSEFVRWA</sequence>
<gene>
    <name evidence="1" type="ORF">ABID14_000217</name>
</gene>
<accession>A0ABV2J744</accession>
<dbReference type="Proteomes" id="UP001549162">
    <property type="component" value="Unassembled WGS sequence"/>
</dbReference>
<organism evidence="1 2">
    <name type="scientific">Peptoniphilus olsenii</name>
    <dbReference type="NCBI Taxonomy" id="411570"/>
    <lineage>
        <taxon>Bacteria</taxon>
        <taxon>Bacillati</taxon>
        <taxon>Bacillota</taxon>
        <taxon>Tissierellia</taxon>
        <taxon>Tissierellales</taxon>
        <taxon>Peptoniphilaceae</taxon>
        <taxon>Peptoniphilus</taxon>
    </lineage>
</organism>
<keyword evidence="2" id="KW-1185">Reference proteome</keyword>
<proteinExistence type="predicted"/>
<protein>
    <submittedName>
        <fullName evidence="1">Uncharacterized protein</fullName>
    </submittedName>
</protein>
<reference evidence="1 2" key="1">
    <citation type="submission" date="2024-06" db="EMBL/GenBank/DDBJ databases">
        <title>Genomic Encyclopedia of Type Strains, Phase IV (KMG-IV): sequencing the most valuable type-strain genomes for metagenomic binning, comparative biology and taxonomic classification.</title>
        <authorList>
            <person name="Goeker M."/>
        </authorList>
    </citation>
    <scope>NUCLEOTIDE SEQUENCE [LARGE SCALE GENOMIC DNA]</scope>
    <source>
        <strain evidence="1 2">DSM 21460</strain>
    </source>
</reference>